<evidence type="ECO:0000256" key="2">
    <source>
        <dbReference type="ARBA" id="ARBA00002695"/>
    </source>
</evidence>
<evidence type="ECO:0000256" key="5">
    <source>
        <dbReference type="ARBA" id="ARBA00011271"/>
    </source>
</evidence>
<dbReference type="PANTHER" id="PTHR43345">
    <property type="entry name" value="3-ISOPROPYLMALATE DEHYDRATASE SMALL SUBUNIT 2-RELATED-RELATED"/>
    <property type="match status" value="1"/>
</dbReference>
<dbReference type="RefSeq" id="WP_066452095.1">
    <property type="nucleotide sequence ID" value="NZ_CP014226.1"/>
</dbReference>
<dbReference type="EMBL" id="CP014226">
    <property type="protein sequence ID" value="AMD02743.1"/>
    <property type="molecule type" value="Genomic_DNA"/>
</dbReference>
<keyword evidence="8" id="KW-0028">Amino-acid biosynthesis</keyword>
<comment type="pathway">
    <text evidence="3">Amino-acid biosynthesis; L-leucine biosynthesis; L-leucine from 3-methyl-2-oxobutanoate: step 2/4.</text>
</comment>
<dbReference type="CDD" id="cd01577">
    <property type="entry name" value="IPMI_Swivel"/>
    <property type="match status" value="1"/>
</dbReference>
<evidence type="ECO:0000256" key="10">
    <source>
        <dbReference type="ARBA" id="ARBA00023304"/>
    </source>
</evidence>
<dbReference type="Pfam" id="PF00694">
    <property type="entry name" value="Aconitase_C"/>
    <property type="match status" value="1"/>
</dbReference>
<evidence type="ECO:0000256" key="9">
    <source>
        <dbReference type="ARBA" id="ARBA00023239"/>
    </source>
</evidence>
<dbReference type="GO" id="GO:0003861">
    <property type="term" value="F:3-isopropylmalate dehydratase activity"/>
    <property type="evidence" value="ECO:0007669"/>
    <property type="project" value="UniProtKB-EC"/>
</dbReference>
<reference evidence="12 13" key="2">
    <citation type="submission" date="2016-02" db="EMBL/GenBank/DDBJ databases">
        <authorList>
            <person name="Wen L."/>
            <person name="He K."/>
            <person name="Yang H."/>
        </authorList>
    </citation>
    <scope>NUCLEOTIDE SEQUENCE [LARGE SCALE GENOMIC DNA]</scope>
    <source>
        <strain evidence="12 13">AGD 8-3</strain>
    </source>
</reference>
<proteinExistence type="inferred from homology"/>
<dbReference type="STRING" id="507626.LOKO_03703"/>
<keyword evidence="13" id="KW-1185">Reference proteome</keyword>
<dbReference type="PANTHER" id="PTHR43345:SF5">
    <property type="entry name" value="3-ISOPROPYLMALATE DEHYDRATASE SMALL SUBUNIT"/>
    <property type="match status" value="1"/>
</dbReference>
<dbReference type="Proteomes" id="UP000063387">
    <property type="component" value="Chromosome"/>
</dbReference>
<comment type="subunit">
    <text evidence="5">Heterodimer of LeuC and LeuD.</text>
</comment>
<dbReference type="InterPro" id="IPR033940">
    <property type="entry name" value="IPMI_Swivel"/>
</dbReference>
<dbReference type="InterPro" id="IPR004431">
    <property type="entry name" value="3-IsopropMal_deHydase_ssu"/>
</dbReference>
<evidence type="ECO:0000313" key="12">
    <source>
        <dbReference type="EMBL" id="AMD02743.1"/>
    </source>
</evidence>
<evidence type="ECO:0000256" key="4">
    <source>
        <dbReference type="ARBA" id="ARBA00009845"/>
    </source>
</evidence>
<dbReference type="InterPro" id="IPR050075">
    <property type="entry name" value="LeuD"/>
</dbReference>
<accession>A0A0X8HHJ3</accession>
<name>A0A0X8HHJ3_9GAMM</name>
<dbReference type="InterPro" id="IPR015928">
    <property type="entry name" value="Aconitase/3IPM_dehydase_swvl"/>
</dbReference>
<evidence type="ECO:0000256" key="8">
    <source>
        <dbReference type="ARBA" id="ARBA00022605"/>
    </source>
</evidence>
<evidence type="ECO:0000256" key="6">
    <source>
        <dbReference type="ARBA" id="ARBA00011998"/>
    </source>
</evidence>
<evidence type="ECO:0000256" key="7">
    <source>
        <dbReference type="ARBA" id="ARBA00022430"/>
    </source>
</evidence>
<dbReference type="InterPro" id="IPR000573">
    <property type="entry name" value="AconitaseA/IPMdHydase_ssu_swvl"/>
</dbReference>
<dbReference type="KEGG" id="hco:LOKO_03703"/>
<comment type="function">
    <text evidence="2">Catalyzes the isomerization between 2-isopropylmalate and 3-isopropylmalate, via the formation of 2-isopropylmaleate.</text>
</comment>
<dbReference type="GO" id="GO:0009316">
    <property type="term" value="C:3-isopropylmalate dehydratase complex"/>
    <property type="evidence" value="ECO:0007669"/>
    <property type="project" value="InterPro"/>
</dbReference>
<dbReference type="AlphaFoldDB" id="A0A0X8HHJ3"/>
<dbReference type="NCBIfam" id="NF002458">
    <property type="entry name" value="PRK01641.1"/>
    <property type="match status" value="1"/>
</dbReference>
<dbReference type="GO" id="GO:0009098">
    <property type="term" value="P:L-leucine biosynthetic process"/>
    <property type="evidence" value="ECO:0007669"/>
    <property type="project" value="UniProtKB-UniPathway"/>
</dbReference>
<sequence length="212" mass="23529">MTPIKILDTLACPLALASVDTDQLIPARFMKEPRSIGYGQFLLHDLRYDERGSPRPGFILNHPKAEQAQILVARRNFGGGSSREAAVYALVDHGFRCVIAPSFGDIFSSNAVNNGLLPATLPETYIERLLAHLGSEPGPVRVDLDECRVRAGTLDLKFEIAPSWRTKLLNGWDDIDMTRQHQAKIARFAADYARRHPWLETPPGDATIISRG</sequence>
<organism evidence="12 13">
    <name type="scientific">Halomonas chromatireducens</name>
    <dbReference type="NCBI Taxonomy" id="507626"/>
    <lineage>
        <taxon>Bacteria</taxon>
        <taxon>Pseudomonadati</taxon>
        <taxon>Pseudomonadota</taxon>
        <taxon>Gammaproteobacteria</taxon>
        <taxon>Oceanospirillales</taxon>
        <taxon>Halomonadaceae</taxon>
        <taxon>Halomonas</taxon>
    </lineage>
</organism>
<evidence type="ECO:0000313" key="13">
    <source>
        <dbReference type="Proteomes" id="UP000063387"/>
    </source>
</evidence>
<gene>
    <name evidence="12" type="primary">leuD1_2</name>
    <name evidence="12" type="ORF">LOKO_03703</name>
</gene>
<dbReference type="SUPFAM" id="SSF52016">
    <property type="entry name" value="LeuD/IlvD-like"/>
    <property type="match status" value="1"/>
</dbReference>
<evidence type="ECO:0000256" key="3">
    <source>
        <dbReference type="ARBA" id="ARBA00004729"/>
    </source>
</evidence>
<reference evidence="12 13" key="1">
    <citation type="journal article" date="2016" name="Genome Announc.">
        <title>Draft Genome Sequence of 'Halomonas chromatireducens' Strain AGD 8-3, a Haloalkaliphilic Chromate- and Selenite-Reducing Gammaproteobacterium.</title>
        <authorList>
            <person name="Sharko F.S."/>
            <person name="Shapovalova A.A."/>
            <person name="Tsygankova S.V."/>
            <person name="Komova A.V."/>
            <person name="Boulygina E.S."/>
            <person name="Teslyuk A.B."/>
            <person name="Gotovtsev P.M."/>
            <person name="Namsaraev Z.B."/>
            <person name="Khijniak T.V."/>
            <person name="Nedoluzhko A.V."/>
            <person name="Vasilov R.G."/>
        </authorList>
    </citation>
    <scope>NUCLEOTIDE SEQUENCE [LARGE SCALE GENOMIC DNA]</scope>
    <source>
        <strain evidence="12 13">AGD 8-3</strain>
    </source>
</reference>
<keyword evidence="7" id="KW-0432">Leucine biosynthesis</keyword>
<protein>
    <recommendedName>
        <fullName evidence="6">3-isopropylmalate dehydratase</fullName>
        <ecNumber evidence="6">4.2.1.33</ecNumber>
    </recommendedName>
</protein>
<evidence type="ECO:0000256" key="1">
    <source>
        <dbReference type="ARBA" id="ARBA00000491"/>
    </source>
</evidence>
<dbReference type="UniPathway" id="UPA00048">
    <property type="reaction ID" value="UER00071"/>
</dbReference>
<comment type="catalytic activity">
    <reaction evidence="1">
        <text>(2R,3S)-3-isopropylmalate = (2S)-2-isopropylmalate</text>
        <dbReference type="Rhea" id="RHEA:32287"/>
        <dbReference type="ChEBI" id="CHEBI:1178"/>
        <dbReference type="ChEBI" id="CHEBI:35121"/>
        <dbReference type="EC" id="4.2.1.33"/>
    </reaction>
</comment>
<dbReference type="NCBIfam" id="TIGR00171">
    <property type="entry name" value="leuD"/>
    <property type="match status" value="1"/>
</dbReference>
<evidence type="ECO:0000259" key="11">
    <source>
        <dbReference type="Pfam" id="PF00694"/>
    </source>
</evidence>
<dbReference type="EC" id="4.2.1.33" evidence="6"/>
<dbReference type="Gene3D" id="3.20.19.10">
    <property type="entry name" value="Aconitase, domain 4"/>
    <property type="match status" value="1"/>
</dbReference>
<keyword evidence="9 12" id="KW-0456">Lyase</keyword>
<dbReference type="PATRIC" id="fig|507626.3.peg.3704"/>
<feature type="domain" description="Aconitase A/isopropylmalate dehydratase small subunit swivel" evidence="11">
    <location>
        <begin position="11"/>
        <end position="123"/>
    </location>
</feature>
<keyword evidence="10" id="KW-0100">Branched-chain amino acid biosynthesis</keyword>
<dbReference type="OrthoDB" id="9777465at2"/>
<comment type="similarity">
    <text evidence="4">Belongs to the LeuD family. LeuD type 1 subfamily.</text>
</comment>